<dbReference type="Pfam" id="PF25929">
    <property type="entry name" value="DUF7974"/>
    <property type="match status" value="1"/>
</dbReference>
<evidence type="ECO:0000259" key="1">
    <source>
        <dbReference type="Pfam" id="PF25929"/>
    </source>
</evidence>
<dbReference type="EMBL" id="JBHUDI010000005">
    <property type="protein sequence ID" value="MFD1563837.1"/>
    <property type="molecule type" value="Genomic_DNA"/>
</dbReference>
<feature type="domain" description="DUF7974" evidence="1">
    <location>
        <begin position="26"/>
        <end position="161"/>
    </location>
</feature>
<dbReference type="RefSeq" id="WP_390286769.1">
    <property type="nucleotide sequence ID" value="NZ_JBHUDI010000005.1"/>
</dbReference>
<gene>
    <name evidence="2" type="ORF">ACFR99_09775</name>
</gene>
<sequence length="162" mass="18978">MTDHRPRENAAERTRTRTIDWQAFSHAVIPPTIRQWAIEVSVATDKHRYEPGERVDVTITFRNRLPIPIRVRTDSPNYWYWTVDGFREASQVPRPVPDRPAAFSFARREVKRFTRQWHQRLQLSEDEWRPVDPDTYTLAAGITRSDAVACGLVDHTVIEIVD</sequence>
<protein>
    <recommendedName>
        <fullName evidence="1">DUF7974 domain-containing protein</fullName>
    </recommendedName>
</protein>
<reference evidence="2 3" key="1">
    <citation type="journal article" date="2019" name="Int. J. Syst. Evol. Microbiol.">
        <title>The Global Catalogue of Microorganisms (GCM) 10K type strain sequencing project: providing services to taxonomists for standard genome sequencing and annotation.</title>
        <authorList>
            <consortium name="The Broad Institute Genomics Platform"/>
            <consortium name="The Broad Institute Genome Sequencing Center for Infectious Disease"/>
            <person name="Wu L."/>
            <person name="Ma J."/>
        </authorList>
    </citation>
    <scope>NUCLEOTIDE SEQUENCE [LARGE SCALE GENOMIC DNA]</scope>
    <source>
        <strain evidence="2 3">CGMCC 1.12230</strain>
    </source>
</reference>
<evidence type="ECO:0000313" key="2">
    <source>
        <dbReference type="EMBL" id="MFD1563837.1"/>
    </source>
</evidence>
<dbReference type="Proteomes" id="UP001597076">
    <property type="component" value="Unassembled WGS sequence"/>
</dbReference>
<proteinExistence type="predicted"/>
<comment type="caution">
    <text evidence="2">The sequence shown here is derived from an EMBL/GenBank/DDBJ whole genome shotgun (WGS) entry which is preliminary data.</text>
</comment>
<keyword evidence="3" id="KW-1185">Reference proteome</keyword>
<dbReference type="InterPro" id="IPR058280">
    <property type="entry name" value="DUF7974"/>
</dbReference>
<accession>A0ABD6BH40</accession>
<organism evidence="2 3">
    <name type="scientific">Haloarchaeobius amylolyticus</name>
    <dbReference type="NCBI Taxonomy" id="1198296"/>
    <lineage>
        <taxon>Archaea</taxon>
        <taxon>Methanobacteriati</taxon>
        <taxon>Methanobacteriota</taxon>
        <taxon>Stenosarchaea group</taxon>
        <taxon>Halobacteria</taxon>
        <taxon>Halobacteriales</taxon>
        <taxon>Halorubellaceae</taxon>
        <taxon>Haloarchaeobius</taxon>
    </lineage>
</organism>
<evidence type="ECO:0000313" key="3">
    <source>
        <dbReference type="Proteomes" id="UP001597076"/>
    </source>
</evidence>
<dbReference type="AlphaFoldDB" id="A0ABD6BH40"/>
<name>A0ABD6BH40_9EURY</name>